<reference evidence="13 14" key="1">
    <citation type="submission" date="2016-05" db="EMBL/GenBank/DDBJ databases">
        <authorList>
            <person name="Wang S."/>
            <person name="Zhu B."/>
        </authorList>
    </citation>
    <scope>NUCLEOTIDE SEQUENCE [LARGE SCALE GENOMIC DNA]</scope>
    <source>
        <strain evidence="13 14">CRS05-R5</strain>
    </source>
</reference>
<dbReference type="InterPro" id="IPR027417">
    <property type="entry name" value="P-loop_NTPase"/>
</dbReference>
<dbReference type="GeneID" id="93487928"/>
<feature type="domain" description="Helicase C-terminal" evidence="12">
    <location>
        <begin position="252"/>
        <end position="411"/>
    </location>
</feature>
<dbReference type="PROSITE" id="PS51192">
    <property type="entry name" value="HELICASE_ATP_BIND_1"/>
    <property type="match status" value="1"/>
</dbReference>
<evidence type="ECO:0000313" key="14">
    <source>
        <dbReference type="Proteomes" id="UP000078142"/>
    </source>
</evidence>
<comment type="similarity">
    <text evidence="9">Belongs to the Lhr helicase family. Lhr-Core subfamily.</text>
</comment>
<dbReference type="CDD" id="cd18796">
    <property type="entry name" value="SF2_C_LHR"/>
    <property type="match status" value="1"/>
</dbReference>
<dbReference type="InterPro" id="IPR014001">
    <property type="entry name" value="Helicase_ATP-bd"/>
</dbReference>
<proteinExistence type="inferred from homology"/>
<dbReference type="GO" id="GO:0016887">
    <property type="term" value="F:ATP hydrolysis activity"/>
    <property type="evidence" value="ECO:0007669"/>
    <property type="project" value="TreeGrafter"/>
</dbReference>
<name>A0AAC9BRM2_9PSED</name>
<organism evidence="13 14">
    <name type="scientific">Pseudomonas koreensis</name>
    <dbReference type="NCBI Taxonomy" id="198620"/>
    <lineage>
        <taxon>Bacteria</taxon>
        <taxon>Pseudomonadati</taxon>
        <taxon>Pseudomonadota</taxon>
        <taxon>Gammaproteobacteria</taxon>
        <taxon>Pseudomonadales</taxon>
        <taxon>Pseudomonadaceae</taxon>
        <taxon>Pseudomonas</taxon>
    </lineage>
</organism>
<gene>
    <name evidence="13" type="ORF">A8L59_06065</name>
</gene>
<dbReference type="Pfam" id="PF19306">
    <property type="entry name" value="WHD_Lhr"/>
    <property type="match status" value="1"/>
</dbReference>
<evidence type="ECO:0000256" key="7">
    <source>
        <dbReference type="ARBA" id="ARBA00023204"/>
    </source>
</evidence>
<keyword evidence="4" id="KW-0347">Helicase</keyword>
<evidence type="ECO:0000256" key="6">
    <source>
        <dbReference type="ARBA" id="ARBA00023125"/>
    </source>
</evidence>
<evidence type="ECO:0000256" key="8">
    <source>
        <dbReference type="ARBA" id="ARBA00023235"/>
    </source>
</evidence>
<evidence type="ECO:0000256" key="9">
    <source>
        <dbReference type="ARBA" id="ARBA00093467"/>
    </source>
</evidence>
<dbReference type="PANTHER" id="PTHR47962">
    <property type="entry name" value="ATP-DEPENDENT HELICASE LHR-RELATED-RELATED"/>
    <property type="match status" value="1"/>
</dbReference>
<dbReference type="Pfam" id="PF00271">
    <property type="entry name" value="Helicase_C"/>
    <property type="match status" value="1"/>
</dbReference>
<evidence type="ECO:0000259" key="11">
    <source>
        <dbReference type="PROSITE" id="PS51192"/>
    </source>
</evidence>
<accession>A0AAC9BRM2</accession>
<keyword evidence="13" id="KW-0436">Ligase</keyword>
<evidence type="ECO:0000256" key="5">
    <source>
        <dbReference type="ARBA" id="ARBA00022840"/>
    </source>
</evidence>
<dbReference type="PIRSF" id="PIRSF037307">
    <property type="entry name" value="Lhr-like_helic_prd"/>
    <property type="match status" value="1"/>
</dbReference>
<dbReference type="InterPro" id="IPR052511">
    <property type="entry name" value="ATP-dep_Helicase"/>
</dbReference>
<keyword evidence="3" id="KW-0378">Hydrolase</keyword>
<dbReference type="Pfam" id="PF00270">
    <property type="entry name" value="DEAD"/>
    <property type="match status" value="1"/>
</dbReference>
<dbReference type="GO" id="GO:0005524">
    <property type="term" value="F:ATP binding"/>
    <property type="evidence" value="ECO:0007669"/>
    <property type="project" value="UniProtKB-KW"/>
</dbReference>
<evidence type="ECO:0000256" key="2">
    <source>
        <dbReference type="ARBA" id="ARBA00022763"/>
    </source>
</evidence>
<dbReference type="InterPro" id="IPR011545">
    <property type="entry name" value="DEAD/DEAH_box_helicase_dom"/>
</dbReference>
<dbReference type="SMART" id="SM00490">
    <property type="entry name" value="HELICc"/>
    <property type="match status" value="1"/>
</dbReference>
<keyword evidence="7" id="KW-0234">DNA repair</keyword>
<dbReference type="SMART" id="SM00487">
    <property type="entry name" value="DEXDc"/>
    <property type="match status" value="1"/>
</dbReference>
<dbReference type="NCBIfam" id="TIGR04121">
    <property type="entry name" value="DEXH_lig_assoc"/>
    <property type="match status" value="1"/>
</dbReference>
<dbReference type="PROSITE" id="PS51194">
    <property type="entry name" value="HELICASE_CTER"/>
    <property type="match status" value="1"/>
</dbReference>
<evidence type="ECO:0000256" key="10">
    <source>
        <dbReference type="SAM" id="Coils"/>
    </source>
</evidence>
<dbReference type="InterPro" id="IPR017170">
    <property type="entry name" value="Lhr-like"/>
</dbReference>
<dbReference type="InterPro" id="IPR013701">
    <property type="entry name" value="Lhr-like_DEAD/DEAH_assoc"/>
</dbReference>
<keyword evidence="6" id="KW-0238">DNA-binding</keyword>
<dbReference type="AlphaFoldDB" id="A0AAC9BRM2"/>
<evidence type="ECO:0000256" key="1">
    <source>
        <dbReference type="ARBA" id="ARBA00022741"/>
    </source>
</evidence>
<dbReference type="Gene3D" id="3.40.50.300">
    <property type="entry name" value="P-loop containing nucleotide triphosphate hydrolases"/>
    <property type="match status" value="2"/>
</dbReference>
<keyword evidence="1" id="KW-0547">Nucleotide-binding</keyword>
<dbReference type="InterPro" id="IPR001650">
    <property type="entry name" value="Helicase_C-like"/>
</dbReference>
<dbReference type="RefSeq" id="WP_064586293.1">
    <property type="nucleotide sequence ID" value="NZ_CP015852.1"/>
</dbReference>
<keyword evidence="10" id="KW-0175">Coiled coil</keyword>
<evidence type="ECO:0000256" key="3">
    <source>
        <dbReference type="ARBA" id="ARBA00022801"/>
    </source>
</evidence>
<dbReference type="GO" id="GO:0016874">
    <property type="term" value="F:ligase activity"/>
    <property type="evidence" value="ECO:0007669"/>
    <property type="project" value="UniProtKB-KW"/>
</dbReference>
<keyword evidence="5" id="KW-0067">ATP-binding</keyword>
<dbReference type="PANTHER" id="PTHR47962:SF3">
    <property type="entry name" value="LARGE ATP-DEPENDENT HELICASE-RELATED PROTEIN"/>
    <property type="match status" value="1"/>
</dbReference>
<dbReference type="EMBL" id="CP015852">
    <property type="protein sequence ID" value="ANH96969.1"/>
    <property type="molecule type" value="Genomic_DNA"/>
</dbReference>
<dbReference type="SUPFAM" id="SSF52540">
    <property type="entry name" value="P-loop containing nucleoside triphosphate hydrolases"/>
    <property type="match status" value="1"/>
</dbReference>
<keyword evidence="8" id="KW-0413">Isomerase</keyword>
<sequence>MAKTPDLAKTWFSARGWKPFAFQKQVWAAVKRGESGLLHASTGAGKTYAVWFAALNRFARLKPPAAAPQKRKAPAEPLTVLWITPMRALAADTARALQAPLSDLQIPWSIGLRTGDTSSAERARQGRRLPTTLITTPESLTLLLARADAKTALSSLRMIVVDEWHELLGNKRGVQLQLALARLRYWQPDLIVWGVSATLGNQSHAEQVLIPQGGGVTVQGQSDKTLQVDTLIPPAIERFPWAGHIGLKMLPQVVAELDACASSLVFTNTRAQSEIWYQALLEARPDWAGLIALHHSSLSRDTRDWVEQALKNGQLKAVVCTSSLDLGVDFLPVERVLQIGSAKGVARLMQRAGRSGHAPGRTSRVTLVPTHSLELIEAVAARDAVEQRRIEPRLSPHQPLDVLVQHLVSMALGGGFIPEELYEEVRGAWAYRDLTPADWAWALAFVRHGGLSLTAYPDYRRVEPDEHGVWRVPDARLARRHRMSIGTIVSDASINLKFWSKGGGGKQLGSVEEGFIARLKPGDGFLFAGRLLELVRVENMTAYVKRSTAKKAAVPRWNGGRMPLSNELAAAVVSRFSAAAQGEFAGPEMHALQPLLQTQARWSGLPTTHNLLAEVLKSREGWHLFLYPFAGRQVHLGLASLLAWRVSQRQPLTFSIAVNDYGLELLCATPVDWSEQLDAALLSPLHLLEDVLASLNAGELALRRFREIARIAGLVFAGYPGAPKSTRQVQASSGLFFEVFKQYDADNLLLAQAGEEVLREELDIRRLEQTLERINRMKLDLHLIKRPTPLGFPLLVERMRESMSSEKLADRIRRMVGDLEKSADKGNA</sequence>
<evidence type="ECO:0000256" key="4">
    <source>
        <dbReference type="ARBA" id="ARBA00022806"/>
    </source>
</evidence>
<evidence type="ECO:0000313" key="13">
    <source>
        <dbReference type="EMBL" id="ANH96969.1"/>
    </source>
</evidence>
<keyword evidence="2" id="KW-0227">DNA damage</keyword>
<evidence type="ECO:0000259" key="12">
    <source>
        <dbReference type="PROSITE" id="PS51194"/>
    </source>
</evidence>
<dbReference type="InterPro" id="IPR045628">
    <property type="entry name" value="Lhr_WH_dom"/>
</dbReference>
<dbReference type="GO" id="GO:0003677">
    <property type="term" value="F:DNA binding"/>
    <property type="evidence" value="ECO:0007669"/>
    <property type="project" value="UniProtKB-KW"/>
</dbReference>
<feature type="coiled-coil region" evidence="10">
    <location>
        <begin position="750"/>
        <end position="777"/>
    </location>
</feature>
<dbReference type="GO" id="GO:0006281">
    <property type="term" value="P:DNA repair"/>
    <property type="evidence" value="ECO:0007669"/>
    <property type="project" value="UniProtKB-KW"/>
</dbReference>
<dbReference type="InterPro" id="IPR026362">
    <property type="entry name" value="DEXH_lig_assoc"/>
</dbReference>
<feature type="domain" description="Helicase ATP-binding" evidence="11">
    <location>
        <begin position="27"/>
        <end position="201"/>
    </location>
</feature>
<dbReference type="GO" id="GO:0004386">
    <property type="term" value="F:helicase activity"/>
    <property type="evidence" value="ECO:0007669"/>
    <property type="project" value="UniProtKB-KW"/>
</dbReference>
<dbReference type="Pfam" id="PF08494">
    <property type="entry name" value="DEAD_assoc"/>
    <property type="match status" value="1"/>
</dbReference>
<protein>
    <submittedName>
        <fullName evidence="13">DNA ligase-associated DEXH box helicase</fullName>
    </submittedName>
</protein>
<dbReference type="Proteomes" id="UP000078142">
    <property type="component" value="Chromosome"/>
</dbReference>